<dbReference type="Proteomes" id="UP000004834">
    <property type="component" value="Unassembled WGS sequence"/>
</dbReference>
<comment type="caution">
    <text evidence="1">The sequence shown here is derived from an EMBL/GenBank/DDBJ whole genome shotgun (WGS) entry which is preliminary data.</text>
</comment>
<reference evidence="1 2" key="1">
    <citation type="submission" date="2011-11" db="EMBL/GenBank/DDBJ databases">
        <title>The Genome Sequence of Myroides odoratimimus CIP 101113.</title>
        <authorList>
            <person name="Earl A."/>
            <person name="Ward D."/>
            <person name="Feldgarden M."/>
            <person name="Gevers D."/>
            <person name="Huys G."/>
            <person name="Young S.K."/>
            <person name="Zeng Q."/>
            <person name="Gargeya S."/>
            <person name="Fitzgerald M."/>
            <person name="Haas B."/>
            <person name="Abouelleil A."/>
            <person name="Alvarado L."/>
            <person name="Arachchi H.M."/>
            <person name="Berlin A."/>
            <person name="Brown A."/>
            <person name="Chapman S.B."/>
            <person name="Chen Z."/>
            <person name="Dunbar C."/>
            <person name="Freedman E."/>
            <person name="Gearin G."/>
            <person name="Goldberg J."/>
            <person name="Griggs A."/>
            <person name="Gujja S."/>
            <person name="Heiman D."/>
            <person name="Howarth C."/>
            <person name="Larson L."/>
            <person name="Lui A."/>
            <person name="MacDonald P.J.P."/>
            <person name="Montmayeur A."/>
            <person name="Murphy C."/>
            <person name="Neiman D."/>
            <person name="Pearson M."/>
            <person name="Priest M."/>
            <person name="Roberts A."/>
            <person name="Saif S."/>
            <person name="Shea T."/>
            <person name="Shenoy N."/>
            <person name="Sisk P."/>
            <person name="Stolte C."/>
            <person name="Sykes S."/>
            <person name="Wortman J."/>
            <person name="Nusbaum C."/>
            <person name="Birren B."/>
        </authorList>
    </citation>
    <scope>NUCLEOTIDE SEQUENCE [LARGE SCALE GENOMIC DNA]</scope>
    <source>
        <strain evidence="1 2">CIP 101113</strain>
    </source>
</reference>
<protein>
    <submittedName>
        <fullName evidence="1">Uncharacterized protein</fullName>
    </submittedName>
</protein>
<organism evidence="1 2">
    <name type="scientific">Myroides odoratimimus CIP 101113</name>
    <dbReference type="NCBI Taxonomy" id="883154"/>
    <lineage>
        <taxon>Bacteria</taxon>
        <taxon>Pseudomonadati</taxon>
        <taxon>Bacteroidota</taxon>
        <taxon>Flavobacteriia</taxon>
        <taxon>Flavobacteriales</taxon>
        <taxon>Flavobacteriaceae</taxon>
        <taxon>Myroides</taxon>
    </lineage>
</organism>
<evidence type="ECO:0000313" key="2">
    <source>
        <dbReference type="Proteomes" id="UP000004834"/>
    </source>
</evidence>
<gene>
    <name evidence="1" type="ORF">HMPREF9715_00925</name>
</gene>
<evidence type="ECO:0000313" key="1">
    <source>
        <dbReference type="EMBL" id="EHO13851.1"/>
    </source>
</evidence>
<sequence length="66" mass="7530">MIYVLMNEKTAVDKGIIPASHPYQSNGEEVIFKKDILTTSGIHVPEEEYTPMTTADALKKYDEWQI</sequence>
<dbReference type="RefSeq" id="WP_006262979.1">
    <property type="nucleotide sequence ID" value="NZ_JH590837.1"/>
</dbReference>
<proteinExistence type="predicted"/>
<dbReference type="EMBL" id="AGEE01000008">
    <property type="protein sequence ID" value="EHO13851.1"/>
    <property type="molecule type" value="Genomic_DNA"/>
</dbReference>
<name>A0AAV3F505_9FLAO</name>
<accession>A0AAV3F505</accession>
<dbReference type="AlphaFoldDB" id="A0AAV3F505"/>